<dbReference type="Proteomes" id="UP001550853">
    <property type="component" value="Unassembled WGS sequence"/>
</dbReference>
<comment type="caution">
    <text evidence="2">The sequence shown here is derived from an EMBL/GenBank/DDBJ whole genome shotgun (WGS) entry which is preliminary data.</text>
</comment>
<organism evidence="2 3">
    <name type="scientific">Streptomyces catenulae</name>
    <dbReference type="NCBI Taxonomy" id="66875"/>
    <lineage>
        <taxon>Bacteria</taxon>
        <taxon>Bacillati</taxon>
        <taxon>Actinomycetota</taxon>
        <taxon>Actinomycetes</taxon>
        <taxon>Kitasatosporales</taxon>
        <taxon>Streptomycetaceae</taxon>
        <taxon>Streptomyces</taxon>
    </lineage>
</organism>
<feature type="compositionally biased region" description="Low complexity" evidence="1">
    <location>
        <begin position="1"/>
        <end position="12"/>
    </location>
</feature>
<feature type="region of interest" description="Disordered" evidence="1">
    <location>
        <begin position="1"/>
        <end position="42"/>
    </location>
</feature>
<keyword evidence="3" id="KW-1185">Reference proteome</keyword>
<dbReference type="RefSeq" id="WP_359041570.1">
    <property type="nucleotide sequence ID" value="NZ_JBEZVI010000013.1"/>
</dbReference>
<reference evidence="2 3" key="1">
    <citation type="submission" date="2024-06" db="EMBL/GenBank/DDBJ databases">
        <title>The Natural Products Discovery Center: Release of the First 8490 Sequenced Strains for Exploring Actinobacteria Biosynthetic Diversity.</title>
        <authorList>
            <person name="Kalkreuter E."/>
            <person name="Kautsar S.A."/>
            <person name="Yang D."/>
            <person name="Bader C.D."/>
            <person name="Teijaro C.N."/>
            <person name="Fluegel L."/>
            <person name="Davis C.M."/>
            <person name="Simpson J.R."/>
            <person name="Lauterbach L."/>
            <person name="Steele A.D."/>
            <person name="Gui C."/>
            <person name="Meng S."/>
            <person name="Li G."/>
            <person name="Viehrig K."/>
            <person name="Ye F."/>
            <person name="Su P."/>
            <person name="Kiefer A.F."/>
            <person name="Nichols A."/>
            <person name="Cepeda A.J."/>
            <person name="Yan W."/>
            <person name="Fan B."/>
            <person name="Jiang Y."/>
            <person name="Adhikari A."/>
            <person name="Zheng C.-J."/>
            <person name="Schuster L."/>
            <person name="Cowan T.M."/>
            <person name="Smanski M.J."/>
            <person name="Chevrette M.G."/>
            <person name="De Carvalho L.P.S."/>
            <person name="Shen B."/>
        </authorList>
    </citation>
    <scope>NUCLEOTIDE SEQUENCE [LARGE SCALE GENOMIC DNA]</scope>
    <source>
        <strain evidence="2 3">NPDC033039</strain>
    </source>
</reference>
<evidence type="ECO:0000256" key="1">
    <source>
        <dbReference type="SAM" id="MobiDB-lite"/>
    </source>
</evidence>
<evidence type="ECO:0000313" key="3">
    <source>
        <dbReference type="Proteomes" id="UP001550853"/>
    </source>
</evidence>
<accession>A0ABV2Z1V2</accession>
<sequence length="42" mass="4260">MPADPTSPATTPDGHRPAPYGPTPDTAPTTGHPRPRPTEAAA</sequence>
<proteinExistence type="predicted"/>
<dbReference type="EMBL" id="JBEZVI010000013">
    <property type="protein sequence ID" value="MEU3711983.1"/>
    <property type="molecule type" value="Genomic_DNA"/>
</dbReference>
<protein>
    <submittedName>
        <fullName evidence="2">Uncharacterized protein</fullName>
    </submittedName>
</protein>
<evidence type="ECO:0000313" key="2">
    <source>
        <dbReference type="EMBL" id="MEU3711983.1"/>
    </source>
</evidence>
<gene>
    <name evidence="2" type="ORF">AB0E61_18040</name>
</gene>
<name>A0ABV2Z1V2_9ACTN</name>